<dbReference type="PRINTS" id="PR00449">
    <property type="entry name" value="RASTRNSFRMNG"/>
</dbReference>
<keyword evidence="5" id="KW-1185">Reference proteome</keyword>
<dbReference type="SMART" id="SM00175">
    <property type="entry name" value="RAB"/>
    <property type="match status" value="1"/>
</dbReference>
<dbReference type="GO" id="GO:0005525">
    <property type="term" value="F:GTP binding"/>
    <property type="evidence" value="ECO:0007669"/>
    <property type="project" value="UniProtKB-KW"/>
</dbReference>
<organism evidence="4 5">
    <name type="scientific">Clohesyomyces aquaticus</name>
    <dbReference type="NCBI Taxonomy" id="1231657"/>
    <lineage>
        <taxon>Eukaryota</taxon>
        <taxon>Fungi</taxon>
        <taxon>Dikarya</taxon>
        <taxon>Ascomycota</taxon>
        <taxon>Pezizomycotina</taxon>
        <taxon>Dothideomycetes</taxon>
        <taxon>Pleosporomycetidae</taxon>
        <taxon>Pleosporales</taxon>
        <taxon>Lindgomycetaceae</taxon>
        <taxon>Clohesyomyces</taxon>
    </lineage>
</organism>
<dbReference type="SUPFAM" id="SSF52540">
    <property type="entry name" value="P-loop containing nucleoside triphosphate hydrolases"/>
    <property type="match status" value="1"/>
</dbReference>
<dbReference type="SMART" id="SM00173">
    <property type="entry name" value="RAS"/>
    <property type="match status" value="1"/>
</dbReference>
<dbReference type="InterPro" id="IPR005225">
    <property type="entry name" value="Small_GTP-bd"/>
</dbReference>
<gene>
    <name evidence="4" type="ORF">BCR34DRAFT_488640</name>
</gene>
<dbReference type="InterPro" id="IPR001806">
    <property type="entry name" value="Small_GTPase"/>
</dbReference>
<keyword evidence="4" id="KW-0378">Hydrolase</keyword>
<dbReference type="InterPro" id="IPR027417">
    <property type="entry name" value="P-loop_NTPase"/>
</dbReference>
<dbReference type="PROSITE" id="PS51419">
    <property type="entry name" value="RAB"/>
    <property type="match status" value="1"/>
</dbReference>
<dbReference type="GO" id="GO:0007264">
    <property type="term" value="P:small GTPase-mediated signal transduction"/>
    <property type="evidence" value="ECO:0007669"/>
    <property type="project" value="InterPro"/>
</dbReference>
<keyword evidence="1" id="KW-0488">Methylation</keyword>
<evidence type="ECO:0000256" key="2">
    <source>
        <dbReference type="ARBA" id="ARBA00022741"/>
    </source>
</evidence>
<sequence>IFENYVRIITVEGVSVEMITWDNSGMEGQERLRRMSYEQAHVVLICFDMSNWDSLDNVSTVWSEEANYYLKNVPRILVGCKADLTEDPKTIAELQRQGQRIPTTQEAEELAQKIKAIAYFETSAKDSKGLDELFEYAVKASLVKTLKKGIRRFLSRSEIKFVR</sequence>
<accession>A0A1Y1ZEW5</accession>
<keyword evidence="2" id="KW-0547">Nucleotide-binding</keyword>
<dbReference type="Gene3D" id="3.40.50.300">
    <property type="entry name" value="P-loop containing nucleotide triphosphate hydrolases"/>
    <property type="match status" value="1"/>
</dbReference>
<comment type="caution">
    <text evidence="4">The sequence shown here is derived from an EMBL/GenBank/DDBJ whole genome shotgun (WGS) entry which is preliminary data.</text>
</comment>
<dbReference type="EMBL" id="MCFA01000099">
    <property type="protein sequence ID" value="ORY08507.1"/>
    <property type="molecule type" value="Genomic_DNA"/>
</dbReference>
<dbReference type="Proteomes" id="UP000193144">
    <property type="component" value="Unassembled WGS sequence"/>
</dbReference>
<name>A0A1Y1ZEW5_9PLEO</name>
<reference evidence="4 5" key="1">
    <citation type="submission" date="2016-07" db="EMBL/GenBank/DDBJ databases">
        <title>Pervasive Adenine N6-methylation of Active Genes in Fungi.</title>
        <authorList>
            <consortium name="DOE Joint Genome Institute"/>
            <person name="Mondo S.J."/>
            <person name="Dannebaum R.O."/>
            <person name="Kuo R.C."/>
            <person name="Labutti K."/>
            <person name="Haridas S."/>
            <person name="Kuo A."/>
            <person name="Salamov A."/>
            <person name="Ahrendt S.R."/>
            <person name="Lipzen A."/>
            <person name="Sullivan W."/>
            <person name="Andreopoulos W.B."/>
            <person name="Clum A."/>
            <person name="Lindquist E."/>
            <person name="Daum C."/>
            <person name="Ramamoorthy G.K."/>
            <person name="Gryganskyi A."/>
            <person name="Culley D."/>
            <person name="Magnuson J.K."/>
            <person name="James T.Y."/>
            <person name="O'Malley M.A."/>
            <person name="Stajich J.E."/>
            <person name="Spatafora J.W."/>
            <person name="Visel A."/>
            <person name="Grigoriev I.V."/>
        </authorList>
    </citation>
    <scope>NUCLEOTIDE SEQUENCE [LARGE SCALE GENOMIC DNA]</scope>
    <source>
        <strain evidence="4 5">CBS 115471</strain>
    </source>
</reference>
<feature type="non-terminal residue" evidence="4">
    <location>
        <position position="1"/>
    </location>
</feature>
<dbReference type="STRING" id="1231657.A0A1Y1ZEW5"/>
<proteinExistence type="predicted"/>
<evidence type="ECO:0000313" key="4">
    <source>
        <dbReference type="EMBL" id="ORY08507.1"/>
    </source>
</evidence>
<keyword evidence="3" id="KW-0342">GTP-binding</keyword>
<dbReference type="PROSITE" id="PS51421">
    <property type="entry name" value="RAS"/>
    <property type="match status" value="1"/>
</dbReference>
<dbReference type="CDD" id="cd00157">
    <property type="entry name" value="Rho"/>
    <property type="match status" value="1"/>
</dbReference>
<dbReference type="PANTHER" id="PTHR24072">
    <property type="entry name" value="RHO FAMILY GTPASE"/>
    <property type="match status" value="1"/>
</dbReference>
<dbReference type="InterPro" id="IPR003578">
    <property type="entry name" value="Small_GTPase_Rho"/>
</dbReference>
<evidence type="ECO:0000313" key="5">
    <source>
        <dbReference type="Proteomes" id="UP000193144"/>
    </source>
</evidence>
<protein>
    <submittedName>
        <fullName evidence="4">p-loop containing nucleoside triphosphate hydrolase protein</fullName>
    </submittedName>
</protein>
<dbReference type="Pfam" id="PF00071">
    <property type="entry name" value="Ras"/>
    <property type="match status" value="1"/>
</dbReference>
<dbReference type="NCBIfam" id="TIGR00231">
    <property type="entry name" value="small_GTP"/>
    <property type="match status" value="1"/>
</dbReference>
<dbReference type="PROSITE" id="PS51420">
    <property type="entry name" value="RHO"/>
    <property type="match status" value="1"/>
</dbReference>
<dbReference type="SMART" id="SM00174">
    <property type="entry name" value="RHO"/>
    <property type="match status" value="1"/>
</dbReference>
<evidence type="ECO:0000256" key="1">
    <source>
        <dbReference type="ARBA" id="ARBA00022481"/>
    </source>
</evidence>
<dbReference type="GO" id="GO:0003924">
    <property type="term" value="F:GTPase activity"/>
    <property type="evidence" value="ECO:0007669"/>
    <property type="project" value="InterPro"/>
</dbReference>
<dbReference type="OrthoDB" id="25896at2759"/>
<evidence type="ECO:0000256" key="3">
    <source>
        <dbReference type="ARBA" id="ARBA00023134"/>
    </source>
</evidence>
<dbReference type="AlphaFoldDB" id="A0A1Y1ZEW5"/>